<sequence>MRALHWSEILPLLALFLSLGLEVLSEDNEINSVQISPTPNSPTFEFPVQLIGFPVIILAVRLSNFVKKLAYSLNPRTYVKRTRRGALPHVIENIDPALVEQQLVEEMGNQVCVYEDVCRKYAIGKEVARMHGRDAAAIDWQDVVR</sequence>
<name>A0A8K0KMY3_LADFU</name>
<accession>A0A8K0KMY3</accession>
<feature type="chain" id="PRO_5035429748" evidence="1">
    <location>
        <begin position="26"/>
        <end position="145"/>
    </location>
</feature>
<dbReference type="OrthoDB" id="8174264at2759"/>
<comment type="caution">
    <text evidence="2">The sequence shown here is derived from an EMBL/GenBank/DDBJ whole genome shotgun (WGS) entry which is preliminary data.</text>
</comment>
<protein>
    <submittedName>
        <fullName evidence="2">Uncharacterized protein</fullName>
    </submittedName>
</protein>
<reference evidence="2" key="2">
    <citation type="submission" date="2017-10" db="EMBL/GenBank/DDBJ databases">
        <title>Ladona fulva Genome sequencing and assembly.</title>
        <authorList>
            <person name="Murali S."/>
            <person name="Richards S."/>
            <person name="Bandaranaike D."/>
            <person name="Bellair M."/>
            <person name="Blankenburg K."/>
            <person name="Chao H."/>
            <person name="Dinh H."/>
            <person name="Doddapaneni H."/>
            <person name="Dugan-Rocha S."/>
            <person name="Elkadiri S."/>
            <person name="Gnanaolivu R."/>
            <person name="Hernandez B."/>
            <person name="Skinner E."/>
            <person name="Javaid M."/>
            <person name="Lee S."/>
            <person name="Li M."/>
            <person name="Ming W."/>
            <person name="Munidasa M."/>
            <person name="Muniz J."/>
            <person name="Nguyen L."/>
            <person name="Hughes D."/>
            <person name="Osuji N."/>
            <person name="Pu L.-L."/>
            <person name="Puazo M."/>
            <person name="Qu C."/>
            <person name="Quiroz J."/>
            <person name="Raj R."/>
            <person name="Weissenberger G."/>
            <person name="Xin Y."/>
            <person name="Zou X."/>
            <person name="Han Y."/>
            <person name="Worley K."/>
            <person name="Muzny D."/>
            <person name="Gibbs R."/>
        </authorList>
    </citation>
    <scope>NUCLEOTIDE SEQUENCE</scope>
    <source>
        <strain evidence="2">Sampled in the wild</strain>
    </source>
</reference>
<gene>
    <name evidence="2" type="ORF">J437_LFUL011276</name>
</gene>
<reference evidence="2" key="1">
    <citation type="submission" date="2013-04" db="EMBL/GenBank/DDBJ databases">
        <authorList>
            <person name="Qu J."/>
            <person name="Murali S.C."/>
            <person name="Bandaranaike D."/>
            <person name="Bellair M."/>
            <person name="Blankenburg K."/>
            <person name="Chao H."/>
            <person name="Dinh H."/>
            <person name="Doddapaneni H."/>
            <person name="Downs B."/>
            <person name="Dugan-Rocha S."/>
            <person name="Elkadiri S."/>
            <person name="Gnanaolivu R.D."/>
            <person name="Hernandez B."/>
            <person name="Javaid M."/>
            <person name="Jayaseelan J.C."/>
            <person name="Lee S."/>
            <person name="Li M."/>
            <person name="Ming W."/>
            <person name="Munidasa M."/>
            <person name="Muniz J."/>
            <person name="Nguyen L."/>
            <person name="Ongeri F."/>
            <person name="Osuji N."/>
            <person name="Pu L.-L."/>
            <person name="Puazo M."/>
            <person name="Qu C."/>
            <person name="Quiroz J."/>
            <person name="Raj R."/>
            <person name="Weissenberger G."/>
            <person name="Xin Y."/>
            <person name="Zou X."/>
            <person name="Han Y."/>
            <person name="Richards S."/>
            <person name="Worley K."/>
            <person name="Muzny D."/>
            <person name="Gibbs R."/>
        </authorList>
    </citation>
    <scope>NUCLEOTIDE SEQUENCE</scope>
    <source>
        <strain evidence="2">Sampled in the wild</strain>
    </source>
</reference>
<feature type="signal peptide" evidence="1">
    <location>
        <begin position="1"/>
        <end position="25"/>
    </location>
</feature>
<dbReference type="AlphaFoldDB" id="A0A8K0KMY3"/>
<evidence type="ECO:0000313" key="3">
    <source>
        <dbReference type="Proteomes" id="UP000792457"/>
    </source>
</evidence>
<dbReference type="EMBL" id="KZ309141">
    <property type="protein sequence ID" value="KAG8237248.1"/>
    <property type="molecule type" value="Genomic_DNA"/>
</dbReference>
<keyword evidence="1" id="KW-0732">Signal</keyword>
<evidence type="ECO:0000256" key="1">
    <source>
        <dbReference type="SAM" id="SignalP"/>
    </source>
</evidence>
<dbReference type="Proteomes" id="UP000792457">
    <property type="component" value="Unassembled WGS sequence"/>
</dbReference>
<organism evidence="2 3">
    <name type="scientific">Ladona fulva</name>
    <name type="common">Scarce chaser dragonfly</name>
    <name type="synonym">Libellula fulva</name>
    <dbReference type="NCBI Taxonomy" id="123851"/>
    <lineage>
        <taxon>Eukaryota</taxon>
        <taxon>Metazoa</taxon>
        <taxon>Ecdysozoa</taxon>
        <taxon>Arthropoda</taxon>
        <taxon>Hexapoda</taxon>
        <taxon>Insecta</taxon>
        <taxon>Pterygota</taxon>
        <taxon>Palaeoptera</taxon>
        <taxon>Odonata</taxon>
        <taxon>Epiprocta</taxon>
        <taxon>Anisoptera</taxon>
        <taxon>Libelluloidea</taxon>
        <taxon>Libellulidae</taxon>
        <taxon>Ladona</taxon>
    </lineage>
</organism>
<proteinExistence type="predicted"/>
<keyword evidence="3" id="KW-1185">Reference proteome</keyword>
<evidence type="ECO:0000313" key="2">
    <source>
        <dbReference type="EMBL" id="KAG8237248.1"/>
    </source>
</evidence>